<comment type="caution">
    <text evidence="1">The sequence shown here is derived from an EMBL/GenBank/DDBJ whole genome shotgun (WGS) entry which is preliminary data.</text>
</comment>
<name>A0A9Q0WZ76_SALPP</name>
<gene>
    <name evidence="1" type="ORF">OIU79_018645</name>
</gene>
<proteinExistence type="predicted"/>
<organism evidence="1 2">
    <name type="scientific">Salix purpurea</name>
    <name type="common">Purple osier willow</name>
    <dbReference type="NCBI Taxonomy" id="77065"/>
    <lineage>
        <taxon>Eukaryota</taxon>
        <taxon>Viridiplantae</taxon>
        <taxon>Streptophyta</taxon>
        <taxon>Embryophyta</taxon>
        <taxon>Tracheophyta</taxon>
        <taxon>Spermatophyta</taxon>
        <taxon>Magnoliopsida</taxon>
        <taxon>eudicotyledons</taxon>
        <taxon>Gunneridae</taxon>
        <taxon>Pentapetalae</taxon>
        <taxon>rosids</taxon>
        <taxon>fabids</taxon>
        <taxon>Malpighiales</taxon>
        <taxon>Salicaceae</taxon>
        <taxon>Saliceae</taxon>
        <taxon>Salix</taxon>
    </lineage>
</organism>
<reference evidence="1" key="2">
    <citation type="journal article" date="2023" name="Int. J. Mol. Sci.">
        <title>De Novo Assembly and Annotation of 11 Diverse Shrub Willow (Salix) Genomes Reveals Novel Gene Organization in Sex-Linked Regions.</title>
        <authorList>
            <person name="Hyden B."/>
            <person name="Feng K."/>
            <person name="Yates T.B."/>
            <person name="Jawdy S."/>
            <person name="Cereghino C."/>
            <person name="Smart L.B."/>
            <person name="Muchero W."/>
        </authorList>
    </citation>
    <scope>NUCLEOTIDE SEQUENCE</scope>
    <source>
        <tissue evidence="1">Shoot tip</tissue>
    </source>
</reference>
<dbReference type="Proteomes" id="UP001151532">
    <property type="component" value="Chromosome 5"/>
</dbReference>
<protein>
    <submittedName>
        <fullName evidence="1">Uncharacterized protein</fullName>
    </submittedName>
</protein>
<dbReference type="EMBL" id="JAPFFK010000002">
    <property type="protein sequence ID" value="KAJ6775518.1"/>
    <property type="molecule type" value="Genomic_DNA"/>
</dbReference>
<evidence type="ECO:0000313" key="1">
    <source>
        <dbReference type="EMBL" id="KAJ6775518.1"/>
    </source>
</evidence>
<reference evidence="1" key="1">
    <citation type="submission" date="2022-11" db="EMBL/GenBank/DDBJ databases">
        <authorList>
            <person name="Hyden B.L."/>
            <person name="Feng K."/>
            <person name="Yates T."/>
            <person name="Jawdy S."/>
            <person name="Smart L.B."/>
            <person name="Muchero W."/>
        </authorList>
    </citation>
    <scope>NUCLEOTIDE SEQUENCE</scope>
    <source>
        <tissue evidence="1">Shoot tip</tissue>
    </source>
</reference>
<sequence length="106" mass="11500">MKLEESFSCTGKEAKAVKAGRSTGSSDVLASSSECFGEQISPGKLNMIITTWFLFTSYSKPNPEPLPYLRSAENSVSAAQATVRTSSIAQFHLQLACFSSQNRRSL</sequence>
<evidence type="ECO:0000313" key="2">
    <source>
        <dbReference type="Proteomes" id="UP001151532"/>
    </source>
</evidence>
<keyword evidence="2" id="KW-1185">Reference proteome</keyword>
<dbReference type="AlphaFoldDB" id="A0A9Q0WZ76"/>
<accession>A0A9Q0WZ76</accession>